<name>A0AAV4VCR0_CAEEX</name>
<dbReference type="Proteomes" id="UP001054945">
    <property type="component" value="Unassembled WGS sequence"/>
</dbReference>
<protein>
    <submittedName>
        <fullName evidence="1">Uncharacterized protein</fullName>
    </submittedName>
</protein>
<sequence length="119" mass="13612">MLGREERHFFEHPFQRFPTTGDCCCVLSLAFGRLGSGRNIISSLLGTFLFIRNKSRRFGSRTPLGDHRLTPYVSLSFPVFQFFALLCFISDILCSCHPNNIAIPFFCVECFKKIHASQQ</sequence>
<evidence type="ECO:0000313" key="2">
    <source>
        <dbReference type="Proteomes" id="UP001054945"/>
    </source>
</evidence>
<reference evidence="1 2" key="1">
    <citation type="submission" date="2021-06" db="EMBL/GenBank/DDBJ databases">
        <title>Caerostris extrusa draft genome.</title>
        <authorList>
            <person name="Kono N."/>
            <person name="Arakawa K."/>
        </authorList>
    </citation>
    <scope>NUCLEOTIDE SEQUENCE [LARGE SCALE GENOMIC DNA]</scope>
</reference>
<organism evidence="1 2">
    <name type="scientific">Caerostris extrusa</name>
    <name type="common">Bark spider</name>
    <name type="synonym">Caerostris bankana</name>
    <dbReference type="NCBI Taxonomy" id="172846"/>
    <lineage>
        <taxon>Eukaryota</taxon>
        <taxon>Metazoa</taxon>
        <taxon>Ecdysozoa</taxon>
        <taxon>Arthropoda</taxon>
        <taxon>Chelicerata</taxon>
        <taxon>Arachnida</taxon>
        <taxon>Araneae</taxon>
        <taxon>Araneomorphae</taxon>
        <taxon>Entelegynae</taxon>
        <taxon>Araneoidea</taxon>
        <taxon>Araneidae</taxon>
        <taxon>Caerostris</taxon>
    </lineage>
</organism>
<evidence type="ECO:0000313" key="1">
    <source>
        <dbReference type="EMBL" id="GIY67853.1"/>
    </source>
</evidence>
<keyword evidence="2" id="KW-1185">Reference proteome</keyword>
<comment type="caution">
    <text evidence="1">The sequence shown here is derived from an EMBL/GenBank/DDBJ whole genome shotgun (WGS) entry which is preliminary data.</text>
</comment>
<dbReference type="AlphaFoldDB" id="A0AAV4VCR0"/>
<dbReference type="EMBL" id="BPLR01014287">
    <property type="protein sequence ID" value="GIY67853.1"/>
    <property type="molecule type" value="Genomic_DNA"/>
</dbReference>
<accession>A0AAV4VCR0</accession>
<gene>
    <name evidence="1" type="ORF">CEXT_662631</name>
</gene>
<proteinExistence type="predicted"/>